<dbReference type="InterPro" id="IPR007021">
    <property type="entry name" value="DUF659"/>
</dbReference>
<dbReference type="Proteomes" id="UP001327560">
    <property type="component" value="Chromosome 8"/>
</dbReference>
<feature type="domain" description="DUF659" evidence="2">
    <location>
        <begin position="94"/>
        <end position="183"/>
    </location>
</feature>
<evidence type="ECO:0000259" key="2">
    <source>
        <dbReference type="Pfam" id="PF04937"/>
    </source>
</evidence>
<gene>
    <name evidence="3" type="ORF">Cni_G26113</name>
</gene>
<name>A0AAQ3KYD3_9LILI</name>
<dbReference type="SUPFAM" id="SSF53098">
    <property type="entry name" value="Ribonuclease H-like"/>
    <property type="match status" value="1"/>
</dbReference>
<proteinExistence type="predicted"/>
<feature type="compositionally biased region" description="Acidic residues" evidence="1">
    <location>
        <begin position="450"/>
        <end position="459"/>
    </location>
</feature>
<dbReference type="PANTHER" id="PTHR32166:SF105">
    <property type="entry name" value="HAT DIMERIZATION DOMAIN-CONTAINING PROTEIN"/>
    <property type="match status" value="1"/>
</dbReference>
<reference evidence="3 4" key="1">
    <citation type="submission" date="2023-10" db="EMBL/GenBank/DDBJ databases">
        <title>Chromosome-scale genome assembly provides insights into flower coloration mechanisms of Canna indica.</title>
        <authorList>
            <person name="Li C."/>
        </authorList>
    </citation>
    <scope>NUCLEOTIDE SEQUENCE [LARGE SCALE GENOMIC DNA]</scope>
    <source>
        <tissue evidence="3">Flower</tissue>
    </source>
</reference>
<evidence type="ECO:0000313" key="4">
    <source>
        <dbReference type="Proteomes" id="UP001327560"/>
    </source>
</evidence>
<dbReference type="InterPro" id="IPR012337">
    <property type="entry name" value="RNaseH-like_sf"/>
</dbReference>
<dbReference type="EMBL" id="CP136897">
    <property type="protein sequence ID" value="WOL17322.1"/>
    <property type="molecule type" value="Genomic_DNA"/>
</dbReference>
<feature type="region of interest" description="Disordered" evidence="1">
    <location>
        <begin position="386"/>
        <end position="518"/>
    </location>
</feature>
<dbReference type="PANTHER" id="PTHR32166">
    <property type="entry name" value="OSJNBA0013A04.12 PROTEIN"/>
    <property type="match status" value="1"/>
</dbReference>
<protein>
    <recommendedName>
        <fullName evidence="2">DUF659 domain-containing protein</fullName>
    </recommendedName>
</protein>
<evidence type="ECO:0000256" key="1">
    <source>
        <dbReference type="SAM" id="MobiDB-lite"/>
    </source>
</evidence>
<sequence>MRVPQSRGGIRGFFTNLEASGRKTNVDIFDLDPRAFPPPSAKQSCIDDAWGKTKKWELGRAISNWFHFSRIPAYATNNPYYRTMVSTIQKVGLRRVVYHKSVNSSDEIHDAYYISKLMTEVIEEIGPQNVVQVMIDNRANFKRVGEIIEQDYPPCAAHCVDLLMKDIGDILMVKSTVKKAQQITHFIYNHTWVYALMKKFTKGKIHRPGVTHFAINFIALRSLQQKKAALRTMFTKIIVAVEPLYKVLRQVDMEKTPQMSHLYHYIHQAQEEIKRVISSPAKSYNECRDPTEKQHKLLMNQNGSEMQMTILEIHLQSSSEILWIQALQNEDRDILHVDQFNVEFVQGDADPIIDWWSAMEIDPPLLDEPGEPPWSSPIIFDSVEFESQPEDTDNQSLERDMTLAPLDSQRAKGKGKGKRPIDPLETIAKAKEDEEDEPSVHSSSSREYGGDDDDDDGAGGEDTVAPSTPAPTDLWTNEQYVDLYTQDQDHGARTGGTTWVYEKRGRRRGGGPTALQDYHDDMMSSLQEVSESTYSV</sequence>
<organism evidence="3 4">
    <name type="scientific">Canna indica</name>
    <name type="common">Indian-shot</name>
    <dbReference type="NCBI Taxonomy" id="4628"/>
    <lineage>
        <taxon>Eukaryota</taxon>
        <taxon>Viridiplantae</taxon>
        <taxon>Streptophyta</taxon>
        <taxon>Embryophyta</taxon>
        <taxon>Tracheophyta</taxon>
        <taxon>Spermatophyta</taxon>
        <taxon>Magnoliopsida</taxon>
        <taxon>Liliopsida</taxon>
        <taxon>Zingiberales</taxon>
        <taxon>Cannaceae</taxon>
        <taxon>Canna</taxon>
    </lineage>
</organism>
<keyword evidence="4" id="KW-1185">Reference proteome</keyword>
<evidence type="ECO:0000313" key="3">
    <source>
        <dbReference type="EMBL" id="WOL17322.1"/>
    </source>
</evidence>
<dbReference type="Pfam" id="PF04937">
    <property type="entry name" value="DUF659"/>
    <property type="match status" value="1"/>
</dbReference>
<dbReference type="AlphaFoldDB" id="A0AAQ3KYD3"/>
<accession>A0AAQ3KYD3</accession>